<dbReference type="InterPro" id="IPR012337">
    <property type="entry name" value="RNaseH-like_sf"/>
</dbReference>
<sequence length="400" mass="45696">MSAAKEWKIDDEGRIFNNKWSNKHLVVQLNKGVVCVICQTTIAIMKEYNIKHHNTMKHSTIHDILVGQARVDKLEQMSIFTDSACAKNKHLLQQTSLSHFTVSNRINQFAENIEETSKESIIRGAAYSLALDESKGVSDTAQLVVFVRGVIDNFEITEEFLDMTSMSSTTTGQDISEQILKLMEEFQFDPSELCDLTTDGASSLTIDWLSRAATLKRFWNLRKEIGSFMINKQQGVAYLNDDDWLNNIAFLPDITQYLSYLNVKLQGESQLMNKMSEHIWSFEKKVQCFQTQLSRTALNHFSQSSNFRKCETEFKLFSQPFDMAPEGSPGLCQMELIDLQSDMDLGRAYNAISAPMVTFNKNYVCGKHPNLEQHARKMTSLSGSTYCEQVLSRMKFTRNR</sequence>
<protein>
    <recommendedName>
        <fullName evidence="2">SPIN-DOC-like zinc-finger domain-containing protein</fullName>
    </recommendedName>
</protein>
<organism evidence="1">
    <name type="scientific">Octopus bimaculoides</name>
    <name type="common">California two-spotted octopus</name>
    <dbReference type="NCBI Taxonomy" id="37653"/>
    <lineage>
        <taxon>Eukaryota</taxon>
        <taxon>Metazoa</taxon>
        <taxon>Spiralia</taxon>
        <taxon>Lophotrochozoa</taxon>
        <taxon>Mollusca</taxon>
        <taxon>Cephalopoda</taxon>
        <taxon>Coleoidea</taxon>
        <taxon>Octopodiformes</taxon>
        <taxon>Octopoda</taxon>
        <taxon>Incirrata</taxon>
        <taxon>Octopodidae</taxon>
        <taxon>Octopus</taxon>
    </lineage>
</organism>
<dbReference type="SUPFAM" id="SSF53098">
    <property type="entry name" value="Ribonuclease H-like"/>
    <property type="match status" value="1"/>
</dbReference>
<dbReference type="PANTHER" id="PTHR45913:SF5">
    <property type="entry name" value="GENERAL TRANSCRIPTION FACTOR II-I REPEAT DOMAIN-CONTAINING PROTEIN 2A-LIKE PROTEIN"/>
    <property type="match status" value="1"/>
</dbReference>
<evidence type="ECO:0000313" key="1">
    <source>
        <dbReference type="EMBL" id="KOF72574.1"/>
    </source>
</evidence>
<accession>A0A0L8G6W5</accession>
<dbReference type="PANTHER" id="PTHR45913">
    <property type="entry name" value="EPM2A-INTERACTING PROTEIN 1"/>
    <property type="match status" value="1"/>
</dbReference>
<evidence type="ECO:0008006" key="2">
    <source>
        <dbReference type="Google" id="ProtNLM"/>
    </source>
</evidence>
<name>A0A0L8G6W5_OCTBM</name>
<dbReference type="EMBL" id="KQ423593">
    <property type="protein sequence ID" value="KOF72574.1"/>
    <property type="molecule type" value="Genomic_DNA"/>
</dbReference>
<gene>
    <name evidence="1" type="ORF">OCBIM_22039254mg</name>
</gene>
<dbReference type="AlphaFoldDB" id="A0A0L8G6W5"/>
<reference evidence="1" key="1">
    <citation type="submission" date="2015-07" db="EMBL/GenBank/DDBJ databases">
        <title>MeaNS - Measles Nucleotide Surveillance Program.</title>
        <authorList>
            <person name="Tran T."/>
            <person name="Druce J."/>
        </authorList>
    </citation>
    <scope>NUCLEOTIDE SEQUENCE</scope>
    <source>
        <strain evidence="1">UCB-OBI-ISO-001</strain>
        <tissue evidence="1">Gonad</tissue>
    </source>
</reference>
<proteinExistence type="predicted"/>
<dbReference type="STRING" id="37653.A0A0L8G6W5"/>
<dbReference type="OrthoDB" id="6107414at2759"/>